<accession>A0ABT7WQL6</accession>
<comment type="similarity">
    <text evidence="4">Belongs to the flavoredoxin family.</text>
</comment>
<dbReference type="GO" id="GO:0016491">
    <property type="term" value="F:oxidoreductase activity"/>
    <property type="evidence" value="ECO:0007669"/>
    <property type="project" value="UniProtKB-KW"/>
</dbReference>
<reference evidence="6" key="1">
    <citation type="submission" date="2023-06" db="EMBL/GenBank/DDBJ databases">
        <title>Two novel species of Acinetobacter isolated from motorbike repairing workshop in Vietnam.</title>
        <authorList>
            <person name="Le N.T.T."/>
        </authorList>
    </citation>
    <scope>NUCLEOTIDE SEQUENCE</scope>
    <source>
        <strain evidence="6">VNH17</strain>
    </source>
</reference>
<gene>
    <name evidence="6" type="ORF">QTA56_12145</name>
</gene>
<evidence type="ECO:0000256" key="3">
    <source>
        <dbReference type="ARBA" id="ARBA00022643"/>
    </source>
</evidence>
<keyword evidence="7" id="KW-1185">Reference proteome</keyword>
<organism evidence="6 7">
    <name type="scientific">Acinetobacter thutiue</name>
    <dbReference type="NCBI Taxonomy" id="2998078"/>
    <lineage>
        <taxon>Bacteria</taxon>
        <taxon>Pseudomonadati</taxon>
        <taxon>Pseudomonadota</taxon>
        <taxon>Gammaproteobacteria</taxon>
        <taxon>Moraxellales</taxon>
        <taxon>Moraxellaceae</taxon>
        <taxon>Acinetobacter</taxon>
    </lineage>
</organism>
<protein>
    <submittedName>
        <fullName evidence="6">Flavin reductase family protein</fullName>
        <ecNumber evidence="6">1.5.1.-</ecNumber>
    </submittedName>
</protein>
<evidence type="ECO:0000256" key="1">
    <source>
        <dbReference type="ARBA" id="ARBA00001917"/>
    </source>
</evidence>
<dbReference type="InterPro" id="IPR002563">
    <property type="entry name" value="Flavin_Rdtase-like_dom"/>
</dbReference>
<dbReference type="PANTHER" id="PTHR33798">
    <property type="entry name" value="FLAVOPROTEIN OXYGENASE"/>
    <property type="match status" value="1"/>
</dbReference>
<dbReference type="EMBL" id="JAUDZE010000005">
    <property type="protein sequence ID" value="MDN0014975.1"/>
    <property type="molecule type" value="Genomic_DNA"/>
</dbReference>
<evidence type="ECO:0000259" key="5">
    <source>
        <dbReference type="SMART" id="SM00903"/>
    </source>
</evidence>
<dbReference type="RefSeq" id="WP_267981203.1">
    <property type="nucleotide sequence ID" value="NZ_JAPQKF010000005.1"/>
</dbReference>
<comment type="cofactor">
    <cofactor evidence="1">
        <name>FMN</name>
        <dbReference type="ChEBI" id="CHEBI:58210"/>
    </cofactor>
</comment>
<evidence type="ECO:0000256" key="4">
    <source>
        <dbReference type="ARBA" id="ARBA00038054"/>
    </source>
</evidence>
<dbReference type="Pfam" id="PF01613">
    <property type="entry name" value="Flavin_Reduct"/>
    <property type="match status" value="1"/>
</dbReference>
<evidence type="ECO:0000313" key="7">
    <source>
        <dbReference type="Proteomes" id="UP001168524"/>
    </source>
</evidence>
<sequence>MIFDTVSLSPTEAYRLLVGGVTPRPIAWISTRSADGIDNIAPYSFFNVASCNPPILWYSQVNPQSGQDKDTLRNLIATRECVVHIVNSQLMEKMNLSCALLPPEQSEFDFAEIESCAGNSVEALAVRDSPIRYECHLREVIQLSSLPSGGTVALLDVKSIYVDDRLWNGTMINQQQLDSVGKMGGDFYSLTTELRKLERP</sequence>
<proteinExistence type="inferred from homology"/>
<name>A0ABT7WQL6_9GAMM</name>
<feature type="domain" description="Flavin reductase like" evidence="5">
    <location>
        <begin position="19"/>
        <end position="169"/>
    </location>
</feature>
<keyword evidence="2" id="KW-0285">Flavoprotein</keyword>
<comment type="caution">
    <text evidence="6">The sequence shown here is derived from an EMBL/GenBank/DDBJ whole genome shotgun (WGS) entry which is preliminary data.</text>
</comment>
<dbReference type="EC" id="1.5.1.-" evidence="6"/>
<keyword evidence="6" id="KW-0560">Oxidoreductase</keyword>
<dbReference type="Proteomes" id="UP001168524">
    <property type="component" value="Unassembled WGS sequence"/>
</dbReference>
<dbReference type="Gene3D" id="2.30.110.10">
    <property type="entry name" value="Electron Transport, Fmn-binding Protein, Chain A"/>
    <property type="match status" value="1"/>
</dbReference>
<dbReference type="PANTHER" id="PTHR33798:SF5">
    <property type="entry name" value="FLAVIN REDUCTASE LIKE DOMAIN-CONTAINING PROTEIN"/>
    <property type="match status" value="1"/>
</dbReference>
<dbReference type="SMART" id="SM00903">
    <property type="entry name" value="Flavin_Reduct"/>
    <property type="match status" value="1"/>
</dbReference>
<keyword evidence="3" id="KW-0288">FMN</keyword>
<evidence type="ECO:0000313" key="6">
    <source>
        <dbReference type="EMBL" id="MDN0014975.1"/>
    </source>
</evidence>
<dbReference type="SUPFAM" id="SSF50475">
    <property type="entry name" value="FMN-binding split barrel"/>
    <property type="match status" value="1"/>
</dbReference>
<dbReference type="InterPro" id="IPR012349">
    <property type="entry name" value="Split_barrel_FMN-bd"/>
</dbReference>
<evidence type="ECO:0000256" key="2">
    <source>
        <dbReference type="ARBA" id="ARBA00022630"/>
    </source>
</evidence>